<proteinExistence type="predicted"/>
<keyword evidence="3" id="KW-1185">Reference proteome</keyword>
<comment type="caution">
    <text evidence="2">The sequence shown here is derived from an EMBL/GenBank/DDBJ whole genome shotgun (WGS) entry which is preliminary data.</text>
</comment>
<gene>
    <name evidence="2" type="ORF">HND93_21005</name>
</gene>
<sequence>MNDNIGGFALLLLLGGIVYLAYYLLAGGKKKIHAENLAALKGSGINFDKVYDGFASIIAISAGTGKIALAEPGKRLHIYDRDMIRGWQPVWFEQGGHKSLFKIQFKLRDENNPTTAIWFATERDMDKWEEILSQAMGV</sequence>
<dbReference type="RefSeq" id="WP_180283978.1">
    <property type="nucleotide sequence ID" value="NZ_JABFDB010000016.1"/>
</dbReference>
<dbReference type="EMBL" id="JABFDB010000016">
    <property type="protein sequence ID" value="NYZ22200.1"/>
    <property type="molecule type" value="Genomic_DNA"/>
</dbReference>
<protein>
    <submittedName>
        <fullName evidence="2">Uncharacterized protein</fullName>
    </submittedName>
</protein>
<evidence type="ECO:0000313" key="2">
    <source>
        <dbReference type="EMBL" id="NYZ22200.1"/>
    </source>
</evidence>
<reference evidence="2 3" key="1">
    <citation type="submission" date="2020-05" db="EMBL/GenBank/DDBJ databases">
        <title>Azospirillum oleiclasticum sp. nov, a nitrogen-fixing and heavy crude oil-emulsifying bacterium isolated from the crude oil of Yumen Oilfield.</title>
        <authorList>
            <person name="Wu D."/>
            <person name="Cai M."/>
            <person name="Zhang X."/>
        </authorList>
    </citation>
    <scope>NUCLEOTIDE SEQUENCE [LARGE SCALE GENOMIC DNA]</scope>
    <source>
        <strain evidence="2 3">ROY-1-1-2</strain>
    </source>
</reference>
<accession>A0ABX2TD13</accession>
<keyword evidence="1" id="KW-1133">Transmembrane helix</keyword>
<name>A0ABX2TD13_9PROT</name>
<keyword evidence="1" id="KW-0472">Membrane</keyword>
<keyword evidence="1" id="KW-0812">Transmembrane</keyword>
<organism evidence="2 3">
    <name type="scientific">Azospirillum oleiclasticum</name>
    <dbReference type="NCBI Taxonomy" id="2735135"/>
    <lineage>
        <taxon>Bacteria</taxon>
        <taxon>Pseudomonadati</taxon>
        <taxon>Pseudomonadota</taxon>
        <taxon>Alphaproteobacteria</taxon>
        <taxon>Rhodospirillales</taxon>
        <taxon>Azospirillaceae</taxon>
        <taxon>Azospirillum</taxon>
    </lineage>
</organism>
<feature type="transmembrane region" description="Helical" evidence="1">
    <location>
        <begin position="6"/>
        <end position="25"/>
    </location>
</feature>
<evidence type="ECO:0000313" key="3">
    <source>
        <dbReference type="Proteomes" id="UP000584642"/>
    </source>
</evidence>
<dbReference type="Proteomes" id="UP000584642">
    <property type="component" value="Unassembled WGS sequence"/>
</dbReference>
<evidence type="ECO:0000256" key="1">
    <source>
        <dbReference type="SAM" id="Phobius"/>
    </source>
</evidence>